<protein>
    <submittedName>
        <fullName evidence="6">Serine/threonine protein kinase HipA-like protein</fullName>
    </submittedName>
</protein>
<sequence>MKLDVHFLGLADQPRIGGLADDARGRIYFEYDSGWLGRGIELSPLHLPLSTGGPVTTSTPGFSPLFGLFDDSMPDWWGQRIMRHHFATMNVPWNEVRPLEKLACQGAFSLGALSYEPDLSPKSFRETISTEVADLVSAARQLLDGEPGEVLPALIRGGLSPGGAQPKALIACDPDFSRVVAGGGPAPEDFSSWLVKFQLDPDDPVGREEHAITRMASAAGIRTPETRLLKTSDGLAHFLTKRFDRQPGQLPLHLHTFAGLTHTPVRDTIDYGDFMSLTRDLTLHEAEVEEAFARAAFNIAIANDDDHSRNHAYLLDPDQGWKLSPAYDLTRTSYPLGSGFRAAGIRGRFSGLGIADLLQLAKDQGIRTPDDRIGRIVETVRRWPEFATAAGLTDAHSGMIAAEMPASRW</sequence>
<evidence type="ECO:0000313" key="6">
    <source>
        <dbReference type="EMBL" id="BCX49233.1"/>
    </source>
</evidence>
<dbReference type="InterPro" id="IPR017508">
    <property type="entry name" value="HipA_N1"/>
</dbReference>
<name>A0ABN6H6V3_9BACT</name>
<reference evidence="6 7" key="1">
    <citation type="submission" date="2021-06" db="EMBL/GenBank/DDBJ databases">
        <title>Complete genome of Haloferula helveola possessing various polysaccharide degrading enzymes.</title>
        <authorList>
            <person name="Takami H."/>
            <person name="Huang C."/>
            <person name="Hamasaki K."/>
        </authorList>
    </citation>
    <scope>NUCLEOTIDE SEQUENCE [LARGE SCALE GENOMIC DNA]</scope>
    <source>
        <strain evidence="6 7">CN-1</strain>
    </source>
</reference>
<dbReference type="PANTHER" id="PTHR37419">
    <property type="entry name" value="SERINE/THREONINE-PROTEIN KINASE TOXIN HIPA"/>
    <property type="match status" value="1"/>
</dbReference>
<evidence type="ECO:0000256" key="3">
    <source>
        <dbReference type="ARBA" id="ARBA00022777"/>
    </source>
</evidence>
<dbReference type="EMBL" id="AP024702">
    <property type="protein sequence ID" value="BCX49233.1"/>
    <property type="molecule type" value="Genomic_DNA"/>
</dbReference>
<evidence type="ECO:0000259" key="4">
    <source>
        <dbReference type="Pfam" id="PF07804"/>
    </source>
</evidence>
<organism evidence="6 7">
    <name type="scientific">Haloferula helveola</name>
    <dbReference type="NCBI Taxonomy" id="490095"/>
    <lineage>
        <taxon>Bacteria</taxon>
        <taxon>Pseudomonadati</taxon>
        <taxon>Verrucomicrobiota</taxon>
        <taxon>Verrucomicrobiia</taxon>
        <taxon>Verrucomicrobiales</taxon>
        <taxon>Verrucomicrobiaceae</taxon>
        <taxon>Haloferula</taxon>
    </lineage>
</organism>
<dbReference type="InterPro" id="IPR012893">
    <property type="entry name" value="HipA-like_C"/>
</dbReference>
<proteinExistence type="inferred from homology"/>
<evidence type="ECO:0000256" key="2">
    <source>
        <dbReference type="ARBA" id="ARBA00022679"/>
    </source>
</evidence>
<gene>
    <name evidence="6" type="ORF">HAHE_31410</name>
</gene>
<accession>A0ABN6H6V3</accession>
<dbReference type="InterPro" id="IPR052028">
    <property type="entry name" value="HipA_Ser/Thr_kinase"/>
</dbReference>
<comment type="similarity">
    <text evidence="1">Belongs to the HipA Ser/Thr kinase family.</text>
</comment>
<feature type="domain" description="HipA N-terminal subdomain 1" evidence="5">
    <location>
        <begin position="12"/>
        <end position="115"/>
    </location>
</feature>
<feature type="domain" description="HipA-like C-terminal" evidence="4">
    <location>
        <begin position="160"/>
        <end position="380"/>
    </location>
</feature>
<dbReference type="RefSeq" id="WP_338685740.1">
    <property type="nucleotide sequence ID" value="NZ_AP024702.1"/>
</dbReference>
<dbReference type="PANTHER" id="PTHR37419:SF8">
    <property type="entry name" value="TOXIN YJJJ"/>
    <property type="match status" value="1"/>
</dbReference>
<dbReference type="Proteomes" id="UP001374893">
    <property type="component" value="Chromosome"/>
</dbReference>
<evidence type="ECO:0000313" key="7">
    <source>
        <dbReference type="Proteomes" id="UP001374893"/>
    </source>
</evidence>
<dbReference type="Pfam" id="PF07804">
    <property type="entry name" value="HipA_C"/>
    <property type="match status" value="1"/>
</dbReference>
<keyword evidence="7" id="KW-1185">Reference proteome</keyword>
<dbReference type="Pfam" id="PF13657">
    <property type="entry name" value="Couple_hipA"/>
    <property type="match status" value="1"/>
</dbReference>
<keyword evidence="2" id="KW-0808">Transferase</keyword>
<keyword evidence="3" id="KW-0418">Kinase</keyword>
<evidence type="ECO:0000256" key="1">
    <source>
        <dbReference type="ARBA" id="ARBA00010164"/>
    </source>
</evidence>
<evidence type="ECO:0000259" key="5">
    <source>
        <dbReference type="Pfam" id="PF13657"/>
    </source>
</evidence>